<evidence type="ECO:0000313" key="1">
    <source>
        <dbReference type="EMBL" id="WNG46346.1"/>
    </source>
</evidence>
<evidence type="ECO:0000313" key="2">
    <source>
        <dbReference type="Proteomes" id="UP001611383"/>
    </source>
</evidence>
<keyword evidence="2" id="KW-1185">Reference proteome</keyword>
<dbReference type="RefSeq" id="WP_395822641.1">
    <property type="nucleotide sequence ID" value="NZ_CP043494.1"/>
</dbReference>
<dbReference type="Proteomes" id="UP001611383">
    <property type="component" value="Chromosome"/>
</dbReference>
<reference evidence="1 2" key="1">
    <citation type="submission" date="2019-08" db="EMBL/GenBank/DDBJ databases">
        <title>Archangium and Cystobacter genomes.</title>
        <authorList>
            <person name="Chen I.-C.K."/>
            <person name="Wielgoss S."/>
        </authorList>
    </citation>
    <scope>NUCLEOTIDE SEQUENCE [LARGE SCALE GENOMIC DNA]</scope>
    <source>
        <strain evidence="1 2">Cbm 6</strain>
    </source>
</reference>
<name>A0ABY9WUB2_9BACT</name>
<dbReference type="EMBL" id="CP043494">
    <property type="protein sequence ID" value="WNG46346.1"/>
    <property type="molecule type" value="Genomic_DNA"/>
</dbReference>
<accession>A0ABY9WUB2</accession>
<sequence>MGFAVGVLLATGCGPTQNEGKTEQQPSNTVTAQNTDDAALAQATLVRFTNALVKQDRETVLSLLSSEWLEKFERAEATGEMTDALGTFIKRERSKLIKSVGEHDSFANGLRATRVESTGNADVLAVSFQYEGKEIPRPIYFVREKGELRVNLVQPTSGGVQAQATAGNSNYKVQNHSNENDTASCRAYQGTNTVIINGYLAPNETIYMSCRNTTCDVFWDAGVFYYTESIGNNLYRRTKYTCDYNTWGTDFHVYGNSAHCEENCADPEVQ</sequence>
<organism evidence="1 2">
    <name type="scientific">Archangium minus</name>
    <dbReference type="NCBI Taxonomy" id="83450"/>
    <lineage>
        <taxon>Bacteria</taxon>
        <taxon>Pseudomonadati</taxon>
        <taxon>Myxococcota</taxon>
        <taxon>Myxococcia</taxon>
        <taxon>Myxococcales</taxon>
        <taxon>Cystobacterineae</taxon>
        <taxon>Archangiaceae</taxon>
        <taxon>Archangium</taxon>
    </lineage>
</organism>
<protein>
    <recommendedName>
        <fullName evidence="3">Lipoprotein</fullName>
    </recommendedName>
</protein>
<proteinExistence type="predicted"/>
<evidence type="ECO:0008006" key="3">
    <source>
        <dbReference type="Google" id="ProtNLM"/>
    </source>
</evidence>
<gene>
    <name evidence="1" type="ORF">F0U60_21160</name>
</gene>